<dbReference type="OrthoDB" id="50255at2157"/>
<comment type="PTM">
    <text evidence="11">Is synthesized initially as an inactive proenzyme. Formation of the active enzyme involves a self-maturation process in which the active site pyruvoyl group is generated from an internal serine residue via an autocatalytic post-translational modification. Two non-identical subunits are generated from the proenzyme in this reaction, and the pyruvate is formed at the N-terminus of the alpha chain, which is derived from the carboxyl end of the proenzyme. The post-translation cleavage follows an unusual pathway, termed non-hydrolytic serinolysis, in which the side chain hydroxyl group of the serine supplies its oxygen atom to form the C-terminus of the beta chain, while the remainder of the serine residue undergoes an oxidative deamination to produce ammonia and the pyruvoyl prosthetic group on the alpha chain.</text>
</comment>
<dbReference type="NCBIfam" id="TIGR00164">
    <property type="entry name" value="AS_decarb"/>
    <property type="match status" value="1"/>
</dbReference>
<feature type="chain" id="PRO_5023367796" description="Archaetidylserine decarboxylase alpha chain" evidence="11">
    <location>
        <begin position="186"/>
        <end position="232"/>
    </location>
</feature>
<keyword evidence="6 11" id="KW-0865">Zymogen</keyword>
<evidence type="ECO:0000256" key="1">
    <source>
        <dbReference type="ARBA" id="ARBA00022475"/>
    </source>
</evidence>
<dbReference type="InterPro" id="IPR033175">
    <property type="entry name" value="PSD-A"/>
</dbReference>
<organism evidence="13 14">
    <name type="scientific">Methanothermobacter tenebrarum</name>
    <dbReference type="NCBI Taxonomy" id="680118"/>
    <lineage>
        <taxon>Archaea</taxon>
        <taxon>Methanobacteriati</taxon>
        <taxon>Methanobacteriota</taxon>
        <taxon>Methanomada group</taxon>
        <taxon>Methanobacteria</taxon>
        <taxon>Methanobacteriales</taxon>
        <taxon>Methanobacteriaceae</taxon>
        <taxon>Methanothermobacter</taxon>
    </lineage>
</organism>
<feature type="site" description="Cleavage (non-hydrolytic); by autocatalysis" evidence="11">
    <location>
        <begin position="185"/>
        <end position="186"/>
    </location>
</feature>
<comment type="similarity">
    <text evidence="11">Belongs to the phosphatidylserine decarboxylase family. PSD-A subfamily.</text>
</comment>
<comment type="subunit">
    <text evidence="11">Heterodimer of a large membrane-associated beta subunit and a small pyruvoyl-containing alpha subunit.</text>
</comment>
<dbReference type="Pfam" id="PF02666">
    <property type="entry name" value="PS_Dcarbxylase"/>
    <property type="match status" value="1"/>
</dbReference>
<evidence type="ECO:0000256" key="6">
    <source>
        <dbReference type="ARBA" id="ARBA00023145"/>
    </source>
</evidence>
<dbReference type="RefSeq" id="WP_112093573.1">
    <property type="nucleotide sequence ID" value="NZ_QLOE01000003.1"/>
</dbReference>
<feature type="active site" description="Schiff-base intermediate with substrate; via pyruvic acid" evidence="11">
    <location>
        <position position="186"/>
    </location>
</feature>
<proteinExistence type="inferred from homology"/>
<gene>
    <name evidence="11" type="primary">asd</name>
    <name evidence="13" type="ORF">DPC56_02920</name>
</gene>
<keyword evidence="1 11" id="KW-1003">Cell membrane</keyword>
<comment type="function">
    <text evidence="11">Catalyzes the formation of archaetidylethanolamine (PtdEtn) from archaetidylserine (PtdSer).</text>
</comment>
<evidence type="ECO:0000256" key="2">
    <source>
        <dbReference type="ARBA" id="ARBA00022516"/>
    </source>
</evidence>
<evidence type="ECO:0000256" key="10">
    <source>
        <dbReference type="ARBA" id="ARBA00023317"/>
    </source>
</evidence>
<feature type="modified residue" description="Pyruvic acid (Ser); by autocatalysis" evidence="11">
    <location>
        <position position="186"/>
    </location>
</feature>
<keyword evidence="4 11" id="KW-0443">Lipid metabolism</keyword>
<evidence type="ECO:0000313" key="13">
    <source>
        <dbReference type="EMBL" id="RAO79283.1"/>
    </source>
</evidence>
<reference evidence="13 14" key="1">
    <citation type="submission" date="2018-06" db="EMBL/GenBank/DDBJ databases">
        <title>Draft genome sequence of hyperthermophilic methanogen Methanothermobacter tenebrarum sp. MCM-B 1447.</title>
        <authorList>
            <person name="Pore S.D."/>
            <person name="Dagar S."/>
            <person name="Dhakephalkar P.K."/>
        </authorList>
    </citation>
    <scope>NUCLEOTIDE SEQUENCE [LARGE SCALE GENOMIC DNA]</scope>
    <source>
        <strain evidence="13 14">MCM B 1447</strain>
    </source>
</reference>
<accession>A0A328PDC0</accession>
<dbReference type="PANTHER" id="PTHR35809">
    <property type="entry name" value="ARCHAETIDYLSERINE DECARBOXYLASE PROENZYME-RELATED"/>
    <property type="match status" value="1"/>
</dbReference>
<dbReference type="InterPro" id="IPR003817">
    <property type="entry name" value="PS_Dcarbxylase"/>
</dbReference>
<comment type="catalytic activity">
    <reaction evidence="11">
        <text>archaetidylserine + H(+) = archaetidylethanolamine + CO2</text>
        <dbReference type="Rhea" id="RHEA:51488"/>
        <dbReference type="ChEBI" id="CHEBI:15378"/>
        <dbReference type="ChEBI" id="CHEBI:16526"/>
        <dbReference type="ChEBI" id="CHEBI:71517"/>
        <dbReference type="ChEBI" id="CHEBI:134176"/>
    </reaction>
</comment>
<keyword evidence="12" id="KW-1133">Transmembrane helix</keyword>
<keyword evidence="7 11" id="KW-0594">Phospholipid biosynthesis</keyword>
<evidence type="ECO:0000256" key="3">
    <source>
        <dbReference type="ARBA" id="ARBA00022793"/>
    </source>
</evidence>
<comment type="subcellular location">
    <subcellularLocation>
        <location evidence="11">Cell membrane</location>
        <topology evidence="11">Peripheral membrane protein</topology>
    </subcellularLocation>
</comment>
<dbReference type="GO" id="GO:0008654">
    <property type="term" value="P:phospholipid biosynthetic process"/>
    <property type="evidence" value="ECO:0007669"/>
    <property type="project" value="UniProtKB-UniRule"/>
</dbReference>
<evidence type="ECO:0000256" key="11">
    <source>
        <dbReference type="HAMAP-Rule" id="MF_00664"/>
    </source>
</evidence>
<dbReference type="GO" id="GO:0005886">
    <property type="term" value="C:plasma membrane"/>
    <property type="evidence" value="ECO:0007669"/>
    <property type="project" value="UniProtKB-SubCell"/>
</dbReference>
<evidence type="ECO:0000256" key="9">
    <source>
        <dbReference type="ARBA" id="ARBA00023264"/>
    </source>
</evidence>
<evidence type="ECO:0000256" key="7">
    <source>
        <dbReference type="ARBA" id="ARBA00023209"/>
    </source>
</evidence>
<evidence type="ECO:0000256" key="12">
    <source>
        <dbReference type="SAM" id="Phobius"/>
    </source>
</evidence>
<name>A0A328PDC0_9EURY</name>
<dbReference type="AlphaFoldDB" id="A0A328PDC0"/>
<dbReference type="HAMAP" id="MF_00664">
    <property type="entry name" value="PS_decarb_PSD_A"/>
    <property type="match status" value="1"/>
</dbReference>
<comment type="caution">
    <text evidence="13">The sequence shown here is derived from an EMBL/GenBank/DDBJ whole genome shotgun (WGS) entry which is preliminary data.</text>
</comment>
<protein>
    <recommendedName>
        <fullName evidence="11">Putative archaetidylserine decarboxylase proenzyme</fullName>
        <ecNumber evidence="11">4.1.1.-</ecNumber>
    </recommendedName>
    <component>
        <recommendedName>
            <fullName evidence="11">Archaetidylserine decarboxylase alpha chain</fullName>
        </recommendedName>
    </component>
    <component>
        <recommendedName>
            <fullName evidence="11">Archaetidylserine decarboxylase beta chain</fullName>
        </recommendedName>
    </component>
</protein>
<dbReference type="NCBIfam" id="NF003685">
    <property type="entry name" value="PRK05305.2-5"/>
    <property type="match status" value="1"/>
</dbReference>
<dbReference type="EMBL" id="QLOE01000003">
    <property type="protein sequence ID" value="RAO79283.1"/>
    <property type="molecule type" value="Genomic_DNA"/>
</dbReference>
<feature type="transmembrane region" description="Helical" evidence="12">
    <location>
        <begin position="12"/>
        <end position="40"/>
    </location>
</feature>
<dbReference type="PANTHER" id="PTHR35809:SF1">
    <property type="entry name" value="ARCHAETIDYLSERINE DECARBOXYLASE PROENZYME-RELATED"/>
    <property type="match status" value="1"/>
</dbReference>
<sequence>MLVNGASKKFGILLTFSIFFFLLGYYIITFFILSFLAFLIQFFRDPQRKTPNSKGIIVAAADGRILSGKIDRIEVIDSSHPLLDKITEDNEAILVSTFMSPFDVHVNRAPITGKIIHASYYPGKFKIAKGKILKENEKNLMVIEGKYSRVGIIQIAGFIARRIIQYVNVGEEVKIGARIGMIRFGSRVDLIIPKDCEILVNIGSKSKAGETIIARFPHTEEERSIGDDRKKI</sequence>
<evidence type="ECO:0000256" key="4">
    <source>
        <dbReference type="ARBA" id="ARBA00023098"/>
    </source>
</evidence>
<keyword evidence="10 11" id="KW-0670">Pyruvate</keyword>
<keyword evidence="2 11" id="KW-0444">Lipid biosynthesis</keyword>
<feature type="chain" id="PRO_5023367795" description="Archaetidylserine decarboxylase beta chain" evidence="11">
    <location>
        <begin position="1"/>
        <end position="185"/>
    </location>
</feature>
<keyword evidence="14" id="KW-1185">Reference proteome</keyword>
<dbReference type="Proteomes" id="UP000249782">
    <property type="component" value="Unassembled WGS sequence"/>
</dbReference>
<keyword evidence="12" id="KW-0812">Transmembrane</keyword>
<evidence type="ECO:0000313" key="14">
    <source>
        <dbReference type="Proteomes" id="UP000249782"/>
    </source>
</evidence>
<evidence type="ECO:0000256" key="5">
    <source>
        <dbReference type="ARBA" id="ARBA00023136"/>
    </source>
</evidence>
<keyword evidence="3 11" id="KW-0210">Decarboxylase</keyword>
<dbReference type="GO" id="GO:0004609">
    <property type="term" value="F:phosphatidylserine decarboxylase activity"/>
    <property type="evidence" value="ECO:0007669"/>
    <property type="project" value="InterPro"/>
</dbReference>
<keyword evidence="9 11" id="KW-1208">Phospholipid metabolism</keyword>
<evidence type="ECO:0000256" key="8">
    <source>
        <dbReference type="ARBA" id="ARBA00023239"/>
    </source>
</evidence>
<keyword evidence="8 11" id="KW-0456">Lyase</keyword>
<dbReference type="EC" id="4.1.1.-" evidence="11"/>
<comment type="cofactor">
    <cofactor evidence="11">
        <name>pyruvate</name>
        <dbReference type="ChEBI" id="CHEBI:15361"/>
    </cofactor>
    <text evidence="11">Binds 1 pyruvoyl group covalently per subunit.</text>
</comment>
<keyword evidence="5 11" id="KW-0472">Membrane</keyword>